<dbReference type="SMART" id="SM00349">
    <property type="entry name" value="KRAB"/>
    <property type="match status" value="1"/>
</dbReference>
<dbReference type="AlphaFoldDB" id="A0A7M4F5Q6"/>
<organism evidence="2 3">
    <name type="scientific">Crocodylus porosus</name>
    <name type="common">Saltwater crocodile</name>
    <name type="synonym">Estuarine crocodile</name>
    <dbReference type="NCBI Taxonomy" id="8502"/>
    <lineage>
        <taxon>Eukaryota</taxon>
        <taxon>Metazoa</taxon>
        <taxon>Chordata</taxon>
        <taxon>Craniata</taxon>
        <taxon>Vertebrata</taxon>
        <taxon>Euteleostomi</taxon>
        <taxon>Archelosauria</taxon>
        <taxon>Archosauria</taxon>
        <taxon>Crocodylia</taxon>
        <taxon>Longirostres</taxon>
        <taxon>Crocodylidae</taxon>
        <taxon>Crocodylus</taxon>
    </lineage>
</organism>
<evidence type="ECO:0000313" key="2">
    <source>
        <dbReference type="Ensembl" id="ENSCPRP00005019906.1"/>
    </source>
</evidence>
<dbReference type="Gene3D" id="6.10.140.140">
    <property type="match status" value="1"/>
</dbReference>
<reference evidence="2" key="1">
    <citation type="submission" date="2025-08" db="UniProtKB">
        <authorList>
            <consortium name="Ensembl"/>
        </authorList>
    </citation>
    <scope>IDENTIFICATION</scope>
</reference>
<name>A0A7M4F5Q6_CROPO</name>
<dbReference type="GeneTree" id="ENSGT00950000185037"/>
<reference evidence="2" key="2">
    <citation type="submission" date="2025-09" db="UniProtKB">
        <authorList>
            <consortium name="Ensembl"/>
        </authorList>
    </citation>
    <scope>IDENTIFICATION</scope>
</reference>
<accession>A0A7M4F5Q6</accession>
<dbReference type="InterPro" id="IPR036051">
    <property type="entry name" value="KRAB_dom_sf"/>
</dbReference>
<dbReference type="SUPFAM" id="SSF109640">
    <property type="entry name" value="KRAB domain (Kruppel-associated box)"/>
    <property type="match status" value="1"/>
</dbReference>
<dbReference type="Proteomes" id="UP000594220">
    <property type="component" value="Unplaced"/>
</dbReference>
<sequence length="67" mass="7792">FDTVFEDVAVYFMWKEWELLEDEDKGLYRDQMLRNYQALISLGITCLNSSPSRRGAANWPANCLQTA</sequence>
<dbReference type="GO" id="GO:0006355">
    <property type="term" value="P:regulation of DNA-templated transcription"/>
    <property type="evidence" value="ECO:0007669"/>
    <property type="project" value="InterPro"/>
</dbReference>
<dbReference type="Pfam" id="PF01352">
    <property type="entry name" value="KRAB"/>
    <property type="match status" value="1"/>
</dbReference>
<dbReference type="Ensembl" id="ENSCPRT00005023269.1">
    <property type="protein sequence ID" value="ENSCPRP00005019906.1"/>
    <property type="gene ID" value="ENSCPRG00005013887.1"/>
</dbReference>
<dbReference type="PANTHER" id="PTHR23232">
    <property type="entry name" value="KRAB DOMAIN C2H2 ZINC FINGER"/>
    <property type="match status" value="1"/>
</dbReference>
<dbReference type="InterPro" id="IPR050169">
    <property type="entry name" value="Krueppel_C2H2_ZnF"/>
</dbReference>
<dbReference type="InterPro" id="IPR001909">
    <property type="entry name" value="KRAB"/>
</dbReference>
<proteinExistence type="predicted"/>
<evidence type="ECO:0000259" key="1">
    <source>
        <dbReference type="PROSITE" id="PS50805"/>
    </source>
</evidence>
<dbReference type="PANTHER" id="PTHR23232:SF142">
    <property type="entry name" value="GASTRULA ZINC FINGER PROTEIN XLCGF57.1-LIKE-RELATED"/>
    <property type="match status" value="1"/>
</dbReference>
<dbReference type="CDD" id="cd07765">
    <property type="entry name" value="KRAB_A-box"/>
    <property type="match status" value="1"/>
</dbReference>
<evidence type="ECO:0000313" key="3">
    <source>
        <dbReference type="Proteomes" id="UP000594220"/>
    </source>
</evidence>
<keyword evidence="3" id="KW-1185">Reference proteome</keyword>
<feature type="domain" description="KRAB" evidence="1">
    <location>
        <begin position="3"/>
        <end position="67"/>
    </location>
</feature>
<dbReference type="PROSITE" id="PS50805">
    <property type="entry name" value="KRAB"/>
    <property type="match status" value="1"/>
</dbReference>
<protein>
    <recommendedName>
        <fullName evidence="1">KRAB domain-containing protein</fullName>
    </recommendedName>
</protein>